<comment type="caution">
    <text evidence="2">The sequence shown here is derived from an EMBL/GenBank/DDBJ whole genome shotgun (WGS) entry which is preliminary data.</text>
</comment>
<organism evidence="2 3">
    <name type="scientific">Dovyalis caffra</name>
    <dbReference type="NCBI Taxonomy" id="77055"/>
    <lineage>
        <taxon>Eukaryota</taxon>
        <taxon>Viridiplantae</taxon>
        <taxon>Streptophyta</taxon>
        <taxon>Embryophyta</taxon>
        <taxon>Tracheophyta</taxon>
        <taxon>Spermatophyta</taxon>
        <taxon>Magnoliopsida</taxon>
        <taxon>eudicotyledons</taxon>
        <taxon>Gunneridae</taxon>
        <taxon>Pentapetalae</taxon>
        <taxon>rosids</taxon>
        <taxon>fabids</taxon>
        <taxon>Malpighiales</taxon>
        <taxon>Salicaceae</taxon>
        <taxon>Flacourtieae</taxon>
        <taxon>Dovyalis</taxon>
    </lineage>
</organism>
<dbReference type="EMBL" id="CAWUPB010001009">
    <property type="protein sequence ID" value="CAK7336843.1"/>
    <property type="molecule type" value="Genomic_DNA"/>
</dbReference>
<evidence type="ECO:0000313" key="2">
    <source>
        <dbReference type="EMBL" id="CAK7336843.1"/>
    </source>
</evidence>
<sequence length="323" mass="36030">MAIGHRKISNLASTVNGRTPLKVHKASLSPSAIEDLISVAEVSNQHRFASKEVLASLAFPLIKLVGLIVEMVNEGQLVNIFKSVWKRNGAVSGGARDRNVQISAFEGENFSARAAIAGKELIEKRKMHLTQFVKLLKQIETHVNSSQAEILQNLDNHHGFLKKFIQKSICLVSTLDSENLDTVVITVNLLRAIFHLVTTVLGSVRDGVEDPIQGLSQQMCNPMVEYVKGLKDDMKNGTCMRLLAMMKDVRVELEDARKKVRLVEEGKIEAVCKLNETIERVRKMKEQLSSLPEAKRGLIKSSFSQKVHSLDSSILYFRAFDLN</sequence>
<dbReference type="Proteomes" id="UP001314170">
    <property type="component" value="Unassembled WGS sequence"/>
</dbReference>
<reference evidence="2 3" key="1">
    <citation type="submission" date="2024-01" db="EMBL/GenBank/DDBJ databases">
        <authorList>
            <person name="Waweru B."/>
        </authorList>
    </citation>
    <scope>NUCLEOTIDE SEQUENCE [LARGE SCALE GENOMIC DNA]</scope>
</reference>
<accession>A0AAV1RL83</accession>
<feature type="coiled-coil region" evidence="1">
    <location>
        <begin position="239"/>
        <end position="266"/>
    </location>
</feature>
<keyword evidence="3" id="KW-1185">Reference proteome</keyword>
<proteinExistence type="predicted"/>
<name>A0AAV1RL83_9ROSI</name>
<dbReference type="AlphaFoldDB" id="A0AAV1RL83"/>
<gene>
    <name evidence="2" type="ORF">DCAF_LOCUS11865</name>
</gene>
<keyword evidence="1" id="KW-0175">Coiled coil</keyword>
<protein>
    <submittedName>
        <fullName evidence="2">Uncharacterized protein</fullName>
    </submittedName>
</protein>
<evidence type="ECO:0000313" key="3">
    <source>
        <dbReference type="Proteomes" id="UP001314170"/>
    </source>
</evidence>
<evidence type="ECO:0000256" key="1">
    <source>
        <dbReference type="SAM" id="Coils"/>
    </source>
</evidence>